<dbReference type="InterPro" id="IPR020546">
    <property type="entry name" value="ATP_synth_F1_dsu/esu_N"/>
</dbReference>
<comment type="function">
    <text evidence="8">Produces ATP from ADP in the presence of a proton gradient across the membrane.</text>
</comment>
<dbReference type="InterPro" id="IPR001469">
    <property type="entry name" value="ATP_synth_F1_dsu/esu"/>
</dbReference>
<evidence type="ECO:0000256" key="6">
    <source>
        <dbReference type="ARBA" id="ARBA00023196"/>
    </source>
</evidence>
<dbReference type="GO" id="GO:0005886">
    <property type="term" value="C:plasma membrane"/>
    <property type="evidence" value="ECO:0007669"/>
    <property type="project" value="UniProtKB-SubCell"/>
</dbReference>
<evidence type="ECO:0000256" key="8">
    <source>
        <dbReference type="HAMAP-Rule" id="MF_00530"/>
    </source>
</evidence>
<comment type="subcellular location">
    <subcellularLocation>
        <location evidence="1 8">Cell membrane</location>
        <topology evidence="1 8">Peripheral membrane protein</topology>
    </subcellularLocation>
</comment>
<keyword evidence="5 8" id="KW-0472">Membrane</keyword>
<comment type="subunit">
    <text evidence="8 9">F-type ATPases have 2 components, CF(1) - the catalytic core - and CF(0) - the membrane proton channel. CF(1) has five subunits: alpha(3), beta(3), gamma(1), delta(1), epsilon(1). CF(0) has three main subunits: a, b and c.</text>
</comment>
<comment type="caution">
    <text evidence="11">The sequence shown here is derived from an EMBL/GenBank/DDBJ whole genome shotgun (WGS) entry which is preliminary data.</text>
</comment>
<accession>A0A1F7XZ90</accession>
<keyword evidence="6 8" id="KW-0139">CF(1)</keyword>
<dbReference type="PANTHER" id="PTHR13822">
    <property type="entry name" value="ATP SYNTHASE DELTA/EPSILON CHAIN"/>
    <property type="match status" value="1"/>
</dbReference>
<comment type="similarity">
    <text evidence="2 8 9">Belongs to the ATPase epsilon chain family.</text>
</comment>
<reference evidence="11 12" key="1">
    <citation type="journal article" date="2016" name="Nat. Commun.">
        <title>Thousands of microbial genomes shed light on interconnected biogeochemical processes in an aquifer system.</title>
        <authorList>
            <person name="Anantharaman K."/>
            <person name="Brown C.T."/>
            <person name="Hug L.A."/>
            <person name="Sharon I."/>
            <person name="Castelle C.J."/>
            <person name="Probst A.J."/>
            <person name="Thomas B.C."/>
            <person name="Singh A."/>
            <person name="Wilkins M.J."/>
            <person name="Karaoz U."/>
            <person name="Brodie E.L."/>
            <person name="Williams K.H."/>
            <person name="Hubbard S.S."/>
            <person name="Banfield J.F."/>
        </authorList>
    </citation>
    <scope>NUCLEOTIDE SEQUENCE [LARGE SCALE GENOMIC DNA]</scope>
</reference>
<keyword evidence="7 8" id="KW-0066">ATP synthesis</keyword>
<dbReference type="InterPro" id="IPR036794">
    <property type="entry name" value="ATP_F1_dsu/esu_C_sf"/>
</dbReference>
<dbReference type="SUPFAM" id="SSF51344">
    <property type="entry name" value="Epsilon subunit of F1F0-ATP synthase N-terminal domain"/>
    <property type="match status" value="1"/>
</dbReference>
<evidence type="ECO:0000313" key="12">
    <source>
        <dbReference type="Proteomes" id="UP000178750"/>
    </source>
</evidence>
<evidence type="ECO:0000256" key="9">
    <source>
        <dbReference type="RuleBase" id="RU003656"/>
    </source>
</evidence>
<organism evidence="11 12">
    <name type="scientific">Candidatus Woesebacteria bacterium RIFCSPHIGHO2_01_FULL_38_9b</name>
    <dbReference type="NCBI Taxonomy" id="1802493"/>
    <lineage>
        <taxon>Bacteria</taxon>
        <taxon>Candidatus Woeseibacteriota</taxon>
    </lineage>
</organism>
<keyword evidence="8" id="KW-1003">Cell membrane</keyword>
<keyword evidence="4 8" id="KW-0406">Ion transport</keyword>
<dbReference type="HAMAP" id="MF_00530">
    <property type="entry name" value="ATP_synth_epsil_bac"/>
    <property type="match status" value="1"/>
</dbReference>
<dbReference type="NCBIfam" id="TIGR01216">
    <property type="entry name" value="ATP_synt_epsi"/>
    <property type="match status" value="1"/>
</dbReference>
<evidence type="ECO:0000313" key="11">
    <source>
        <dbReference type="EMBL" id="OGM20367.1"/>
    </source>
</evidence>
<dbReference type="GO" id="GO:0045259">
    <property type="term" value="C:proton-transporting ATP synthase complex"/>
    <property type="evidence" value="ECO:0007669"/>
    <property type="project" value="UniProtKB-KW"/>
</dbReference>
<dbReference type="AlphaFoldDB" id="A0A1F7XZ90"/>
<evidence type="ECO:0000256" key="1">
    <source>
        <dbReference type="ARBA" id="ARBA00004202"/>
    </source>
</evidence>
<name>A0A1F7XZ90_9BACT</name>
<dbReference type="GO" id="GO:0005524">
    <property type="term" value="F:ATP binding"/>
    <property type="evidence" value="ECO:0007669"/>
    <property type="project" value="UniProtKB-UniRule"/>
</dbReference>
<evidence type="ECO:0000256" key="3">
    <source>
        <dbReference type="ARBA" id="ARBA00022448"/>
    </source>
</evidence>
<dbReference type="SUPFAM" id="SSF46604">
    <property type="entry name" value="Epsilon subunit of F1F0-ATP synthase C-terminal domain"/>
    <property type="match status" value="1"/>
</dbReference>
<evidence type="ECO:0000256" key="2">
    <source>
        <dbReference type="ARBA" id="ARBA00005712"/>
    </source>
</evidence>
<feature type="domain" description="ATP synthase F1 complex delta/epsilon subunit N-terminal" evidence="10">
    <location>
        <begin position="3"/>
        <end position="79"/>
    </location>
</feature>
<evidence type="ECO:0000256" key="5">
    <source>
        <dbReference type="ARBA" id="ARBA00023136"/>
    </source>
</evidence>
<dbReference type="EMBL" id="MGGF01000064">
    <property type="protein sequence ID" value="OGM20367.1"/>
    <property type="molecule type" value="Genomic_DNA"/>
</dbReference>
<dbReference type="InterPro" id="IPR036771">
    <property type="entry name" value="ATPsynth_dsu/esu_N"/>
</dbReference>
<evidence type="ECO:0000256" key="4">
    <source>
        <dbReference type="ARBA" id="ARBA00023065"/>
    </source>
</evidence>
<evidence type="ECO:0000256" key="7">
    <source>
        <dbReference type="ARBA" id="ARBA00023310"/>
    </source>
</evidence>
<dbReference type="Pfam" id="PF02823">
    <property type="entry name" value="ATP-synt_DE_N"/>
    <property type="match status" value="1"/>
</dbReference>
<dbReference type="GO" id="GO:0046933">
    <property type="term" value="F:proton-transporting ATP synthase activity, rotational mechanism"/>
    <property type="evidence" value="ECO:0007669"/>
    <property type="project" value="UniProtKB-UniRule"/>
</dbReference>
<keyword evidence="8" id="KW-0375">Hydrogen ion transport</keyword>
<keyword evidence="3 8" id="KW-0813">Transport</keyword>
<evidence type="ECO:0000259" key="10">
    <source>
        <dbReference type="Pfam" id="PF02823"/>
    </source>
</evidence>
<gene>
    <name evidence="8" type="primary">atpC</name>
    <name evidence="11" type="ORF">A2863_04510</name>
</gene>
<proteinExistence type="inferred from homology"/>
<protein>
    <recommendedName>
        <fullName evidence="8">ATP synthase epsilon chain</fullName>
    </recommendedName>
    <alternativeName>
        <fullName evidence="8">ATP synthase F1 sector epsilon subunit</fullName>
    </alternativeName>
    <alternativeName>
        <fullName evidence="8">F-ATPase epsilon subunit</fullName>
    </alternativeName>
</protein>
<sequence>MHFHIDIVSLKGTIYSGEIQKITLPSLEGDMTVLSRHMPIVAPLGVGEVLVNTPNGTLNMSIGKGVFEFSKGRARLLIEDVTSSDDISEQNALEAKKRAEELLEKGIVGEEKLQAMYALRKSFVDLKIVRRRKRKIV</sequence>
<dbReference type="PANTHER" id="PTHR13822:SF10">
    <property type="entry name" value="ATP SYNTHASE EPSILON CHAIN, CHLOROPLASTIC"/>
    <property type="match status" value="1"/>
</dbReference>
<dbReference type="CDD" id="cd12152">
    <property type="entry name" value="F1-ATPase_delta"/>
    <property type="match status" value="1"/>
</dbReference>
<dbReference type="Gene3D" id="2.60.15.10">
    <property type="entry name" value="F0F1 ATP synthase delta/epsilon subunit, N-terminal"/>
    <property type="match status" value="1"/>
</dbReference>
<dbReference type="Proteomes" id="UP000178750">
    <property type="component" value="Unassembled WGS sequence"/>
</dbReference>